<comment type="caution">
    <text evidence="2">The sequence shown here is derived from an EMBL/GenBank/DDBJ whole genome shotgun (WGS) entry which is preliminary data.</text>
</comment>
<dbReference type="Proteomes" id="UP001219934">
    <property type="component" value="Unassembled WGS sequence"/>
</dbReference>
<gene>
    <name evidence="2" type="ORF">JOQ06_006409</name>
</gene>
<evidence type="ECO:0000256" key="1">
    <source>
        <dbReference type="SAM" id="MobiDB-lite"/>
    </source>
</evidence>
<protein>
    <submittedName>
        <fullName evidence="2">Uncharacterized protein</fullName>
    </submittedName>
</protein>
<feature type="region of interest" description="Disordered" evidence="1">
    <location>
        <begin position="53"/>
        <end position="96"/>
    </location>
</feature>
<accession>A0AAD6FR59</accession>
<organism evidence="2 3">
    <name type="scientific">Pogonophryne albipinna</name>
    <dbReference type="NCBI Taxonomy" id="1090488"/>
    <lineage>
        <taxon>Eukaryota</taxon>
        <taxon>Metazoa</taxon>
        <taxon>Chordata</taxon>
        <taxon>Craniata</taxon>
        <taxon>Vertebrata</taxon>
        <taxon>Euteleostomi</taxon>
        <taxon>Actinopterygii</taxon>
        <taxon>Neopterygii</taxon>
        <taxon>Teleostei</taxon>
        <taxon>Neoteleostei</taxon>
        <taxon>Acanthomorphata</taxon>
        <taxon>Eupercaria</taxon>
        <taxon>Perciformes</taxon>
        <taxon>Notothenioidei</taxon>
        <taxon>Pogonophryne</taxon>
    </lineage>
</organism>
<keyword evidence="3" id="KW-1185">Reference proteome</keyword>
<proteinExistence type="predicted"/>
<evidence type="ECO:0000313" key="2">
    <source>
        <dbReference type="EMBL" id="KAJ4943916.1"/>
    </source>
</evidence>
<name>A0AAD6FR59_9TELE</name>
<feature type="region of interest" description="Disordered" evidence="1">
    <location>
        <begin position="121"/>
        <end position="143"/>
    </location>
</feature>
<dbReference type="EMBL" id="JAPTMU010000005">
    <property type="protein sequence ID" value="KAJ4943916.1"/>
    <property type="molecule type" value="Genomic_DNA"/>
</dbReference>
<sequence>METKGQTKSERGRRRAVEGADVCEGEHEHCQHFHSFRPSLRPTMGRMGFTLRTGAGVAPRAKTTPTLQHMDPANMTPALGREQHAGPILSRPGPSEMNVLAPHRLISLIHPLTPASPTKRVHLTEKNQKIKDAGSMRERESWL</sequence>
<evidence type="ECO:0000313" key="3">
    <source>
        <dbReference type="Proteomes" id="UP001219934"/>
    </source>
</evidence>
<reference evidence="2" key="1">
    <citation type="submission" date="2022-11" db="EMBL/GenBank/DDBJ databases">
        <title>Chromosome-level genome of Pogonophryne albipinna.</title>
        <authorList>
            <person name="Jo E."/>
        </authorList>
    </citation>
    <scope>NUCLEOTIDE SEQUENCE</scope>
    <source>
        <strain evidence="2">SGF0006</strain>
        <tissue evidence="2">Muscle</tissue>
    </source>
</reference>
<dbReference type="AlphaFoldDB" id="A0AAD6FR59"/>
<feature type="compositionally biased region" description="Basic and acidic residues" evidence="1">
    <location>
        <begin position="122"/>
        <end position="143"/>
    </location>
</feature>